<dbReference type="GO" id="GO:0031177">
    <property type="term" value="F:phosphopantetheine binding"/>
    <property type="evidence" value="ECO:0007669"/>
    <property type="project" value="InterPro"/>
</dbReference>
<dbReference type="PROSITE" id="PS50075">
    <property type="entry name" value="CARRIER"/>
    <property type="match status" value="1"/>
</dbReference>
<dbReference type="GO" id="GO:0071770">
    <property type="term" value="P:DIM/DIP cell wall layer assembly"/>
    <property type="evidence" value="ECO:0007669"/>
    <property type="project" value="TreeGrafter"/>
</dbReference>
<evidence type="ECO:0000256" key="4">
    <source>
        <dbReference type="ARBA" id="ARBA00023194"/>
    </source>
</evidence>
<dbReference type="InterPro" id="IPR016035">
    <property type="entry name" value="Acyl_Trfase/lysoPLipase"/>
</dbReference>
<keyword evidence="4" id="KW-0045">Antibiotic biosynthesis</keyword>
<dbReference type="PANTHER" id="PTHR43775">
    <property type="entry name" value="FATTY ACID SYNTHASE"/>
    <property type="match status" value="1"/>
</dbReference>
<dbReference type="Gene3D" id="1.10.1200.10">
    <property type="entry name" value="ACP-like"/>
    <property type="match status" value="1"/>
</dbReference>
<feature type="domain" description="Carrier" evidence="6">
    <location>
        <begin position="906"/>
        <end position="982"/>
    </location>
</feature>
<dbReference type="CDD" id="cd00833">
    <property type="entry name" value="PKS"/>
    <property type="match status" value="1"/>
</dbReference>
<dbReference type="InterPro" id="IPR014031">
    <property type="entry name" value="Ketoacyl_synth_C"/>
</dbReference>
<dbReference type="InterPro" id="IPR018201">
    <property type="entry name" value="Ketoacyl_synth_AS"/>
</dbReference>
<dbReference type="Gene3D" id="3.30.70.3290">
    <property type="match status" value="1"/>
</dbReference>
<evidence type="ECO:0000256" key="5">
    <source>
        <dbReference type="ARBA" id="ARBA00023315"/>
    </source>
</evidence>
<dbReference type="InterPro" id="IPR036736">
    <property type="entry name" value="ACP-like_sf"/>
</dbReference>
<dbReference type="InterPro" id="IPR016039">
    <property type="entry name" value="Thiolase-like"/>
</dbReference>
<comment type="caution">
    <text evidence="8">The sequence shown here is derived from an EMBL/GenBank/DDBJ whole genome shotgun (WGS) entry which is preliminary data.</text>
</comment>
<keyword evidence="3" id="KW-0808">Transferase</keyword>
<dbReference type="SUPFAM" id="SSF52151">
    <property type="entry name" value="FabD/lysophospholipase-like"/>
    <property type="match status" value="1"/>
</dbReference>
<evidence type="ECO:0000259" key="7">
    <source>
        <dbReference type="PROSITE" id="PS52004"/>
    </source>
</evidence>
<dbReference type="GO" id="GO:0005886">
    <property type="term" value="C:plasma membrane"/>
    <property type="evidence" value="ECO:0007669"/>
    <property type="project" value="TreeGrafter"/>
</dbReference>
<dbReference type="Pfam" id="PF16197">
    <property type="entry name" value="KAsynt_C_assoc"/>
    <property type="match status" value="1"/>
</dbReference>
<dbReference type="InterPro" id="IPR050091">
    <property type="entry name" value="PKS_NRPS_Biosynth_Enz"/>
</dbReference>
<dbReference type="GO" id="GO:0017000">
    <property type="term" value="P:antibiotic biosynthetic process"/>
    <property type="evidence" value="ECO:0007669"/>
    <property type="project" value="UniProtKB-KW"/>
</dbReference>
<gene>
    <name evidence="8" type="ORF">GCM10018793_63330</name>
</gene>
<dbReference type="EMBL" id="BNCD01000028">
    <property type="protein sequence ID" value="GHH87462.1"/>
    <property type="molecule type" value="Genomic_DNA"/>
</dbReference>
<keyword evidence="5" id="KW-0012">Acyltransferase</keyword>
<dbReference type="GO" id="GO:0004315">
    <property type="term" value="F:3-oxoacyl-[acyl-carrier-protein] synthase activity"/>
    <property type="evidence" value="ECO:0007669"/>
    <property type="project" value="InterPro"/>
</dbReference>
<dbReference type="InterPro" id="IPR006162">
    <property type="entry name" value="Ppantetheine_attach_site"/>
</dbReference>
<keyword evidence="9" id="KW-1185">Reference proteome</keyword>
<dbReference type="SUPFAM" id="SSF53901">
    <property type="entry name" value="Thiolase-like"/>
    <property type="match status" value="1"/>
</dbReference>
<dbReference type="Gene3D" id="3.40.366.10">
    <property type="entry name" value="Malonyl-Coenzyme A Acyl Carrier Protein, domain 2"/>
    <property type="match status" value="1"/>
</dbReference>
<dbReference type="GO" id="GO:0005737">
    <property type="term" value="C:cytoplasm"/>
    <property type="evidence" value="ECO:0007669"/>
    <property type="project" value="TreeGrafter"/>
</dbReference>
<dbReference type="InterPro" id="IPR032821">
    <property type="entry name" value="PKS_assoc"/>
</dbReference>
<dbReference type="PROSITE" id="PS00012">
    <property type="entry name" value="PHOSPHOPANTETHEINE"/>
    <property type="match status" value="1"/>
</dbReference>
<keyword evidence="1" id="KW-0596">Phosphopantetheine</keyword>
<dbReference type="Pfam" id="PF00550">
    <property type="entry name" value="PP-binding"/>
    <property type="match status" value="1"/>
</dbReference>
<dbReference type="InterPro" id="IPR014043">
    <property type="entry name" value="Acyl_transferase_dom"/>
</dbReference>
<evidence type="ECO:0000256" key="2">
    <source>
        <dbReference type="ARBA" id="ARBA00022553"/>
    </source>
</evidence>
<dbReference type="GO" id="GO:0004312">
    <property type="term" value="F:fatty acid synthase activity"/>
    <property type="evidence" value="ECO:0007669"/>
    <property type="project" value="TreeGrafter"/>
</dbReference>
<dbReference type="Pfam" id="PF02801">
    <property type="entry name" value="Ketoacyl-synt_C"/>
    <property type="match status" value="1"/>
</dbReference>
<dbReference type="Gene3D" id="3.40.47.10">
    <property type="match status" value="1"/>
</dbReference>
<dbReference type="GO" id="GO:0006633">
    <property type="term" value="P:fatty acid biosynthetic process"/>
    <property type="evidence" value="ECO:0007669"/>
    <property type="project" value="InterPro"/>
</dbReference>
<dbReference type="PROSITE" id="PS00606">
    <property type="entry name" value="KS3_1"/>
    <property type="match status" value="1"/>
</dbReference>
<organism evidence="8 9">
    <name type="scientific">Streptomyces sulfonofaciens</name>
    <dbReference type="NCBI Taxonomy" id="68272"/>
    <lineage>
        <taxon>Bacteria</taxon>
        <taxon>Bacillati</taxon>
        <taxon>Actinomycetota</taxon>
        <taxon>Actinomycetes</taxon>
        <taxon>Kitasatosporales</taxon>
        <taxon>Streptomycetaceae</taxon>
        <taxon>Streptomyces</taxon>
    </lineage>
</organism>
<name>A0A919L847_9ACTN</name>
<evidence type="ECO:0000256" key="1">
    <source>
        <dbReference type="ARBA" id="ARBA00022450"/>
    </source>
</evidence>
<protein>
    <submittedName>
        <fullName evidence="8">Uncharacterized protein</fullName>
    </submittedName>
</protein>
<accession>A0A919L847</accession>
<evidence type="ECO:0000313" key="8">
    <source>
        <dbReference type="EMBL" id="GHH87462.1"/>
    </source>
</evidence>
<dbReference type="InterPro" id="IPR020806">
    <property type="entry name" value="PKS_PP-bd"/>
</dbReference>
<reference evidence="8" key="2">
    <citation type="submission" date="2020-09" db="EMBL/GenBank/DDBJ databases">
        <authorList>
            <person name="Sun Q."/>
            <person name="Ohkuma M."/>
        </authorList>
    </citation>
    <scope>NUCLEOTIDE SEQUENCE</scope>
    <source>
        <strain evidence="8">JCM 5069</strain>
    </source>
</reference>
<dbReference type="Pfam" id="PF00109">
    <property type="entry name" value="ketoacyl-synt"/>
    <property type="match status" value="1"/>
</dbReference>
<proteinExistence type="predicted"/>
<evidence type="ECO:0000256" key="3">
    <source>
        <dbReference type="ARBA" id="ARBA00022679"/>
    </source>
</evidence>
<dbReference type="SMART" id="SM00825">
    <property type="entry name" value="PKS_KS"/>
    <property type="match status" value="1"/>
</dbReference>
<dbReference type="InterPro" id="IPR020841">
    <property type="entry name" value="PKS_Beta-ketoAc_synthase_dom"/>
</dbReference>
<sequence length="1011" mass="102535">MSTEYSLAITGISGRFPGAGDTDAFWAGLAKGVCSITDLTPADLAAAGVDPALAARDDYVAAKGALHEPDRFDAELFGFGPVEAAALDPQHRVLLETAWAALEDAGFDPLDAPERTGVYVGGSLTEHMIAAYGDPSLAERLGELQVRLLTDREFLAPWISYRLGLTGPSLTVQTACSTSLAAVHLAAQALLSGDCDTALAGGVSIASVRTAGYLHRQGGIGSPDGRCRPFDEQAAGTLSGDGAGLVVLRRLEDALADGDPIRAVVRGSALSNDGAARVGFSAPGPAGQLRAVTEAWAAAELEPADAQYLEMHGTATPLGDHVEAASITEALGALARPGSVAIGSVKSNIGHLDAAAGVAGLIKVVLMLEHGMLVPTVNVARPNADLAAPSAPLRLVTEAAEWPRPAGGRRLAGVTSVGLGGTNVHVVLEEAPPIAPAAPRSPQGALLLPLSARTGGQVARIATALAGALRAPDAPALADAALTLGTARAELGRRAFVVAHDRAEAVAALEAIAARQDDEAAPEPGPEPQGPVMLFSGQAGQYPQAGRGLYEAFGAFRRELDAAAEALAAVGGPDPRPWLADRQEGTAYWQPTLVALEVAAARLWQEWGITPAAVAGHSIGEYAAAVVGGVLELPDALALAAARGRLMEGTAPGRMLAVALDEREAAALLTPQVELAAVNGPRSVILSGPAAVLDELAARLTAERVPFRDLGVAQAFHSALMEPVLAEYGDLVAGAALRAPLLPYASSVTGGLLDGGELLDPGYWVGQLRGTVRYRDAVVAAAAATSGPLLEVGPGNALVSQGRRAVPGRGTGTTFGTAEGADEAAVALDTLGRLWVQGHRVEWAKAAPAGARRVHLPTHPFAGRRWGALVPAAAGAAAGGQPAQAALADAADAADGDTGRGDAAAAPDGGLAAAVTRVLDEALGLSGPEDLERTYFAVGGDSLTAVQVVGRLRDDLGVEIPVTLLLDPLPLRELVARIVEADAAAREADGLLAALLDEVVAEDGGSGHPAG</sequence>
<dbReference type="AlphaFoldDB" id="A0A919L847"/>
<dbReference type="InterPro" id="IPR009081">
    <property type="entry name" value="PP-bd_ACP"/>
</dbReference>
<dbReference type="SMART" id="SM00827">
    <property type="entry name" value="PKS_AT"/>
    <property type="match status" value="1"/>
</dbReference>
<dbReference type="SMART" id="SM00823">
    <property type="entry name" value="PKS_PP"/>
    <property type="match status" value="1"/>
</dbReference>
<dbReference type="InterPro" id="IPR016036">
    <property type="entry name" value="Malonyl_transacylase_ACP-bd"/>
</dbReference>
<dbReference type="Proteomes" id="UP000603708">
    <property type="component" value="Unassembled WGS sequence"/>
</dbReference>
<dbReference type="InterPro" id="IPR014030">
    <property type="entry name" value="Ketoacyl_synth_N"/>
</dbReference>
<dbReference type="PANTHER" id="PTHR43775:SF37">
    <property type="entry name" value="SI:DKEY-61P9.11"/>
    <property type="match status" value="1"/>
</dbReference>
<dbReference type="SUPFAM" id="SSF47336">
    <property type="entry name" value="ACP-like"/>
    <property type="match status" value="1"/>
</dbReference>
<evidence type="ECO:0000259" key="6">
    <source>
        <dbReference type="PROSITE" id="PS50075"/>
    </source>
</evidence>
<dbReference type="RefSeq" id="WP_189938070.1">
    <property type="nucleotide sequence ID" value="NZ_BNCD01000028.1"/>
</dbReference>
<dbReference type="PROSITE" id="PS52004">
    <property type="entry name" value="KS3_2"/>
    <property type="match status" value="1"/>
</dbReference>
<evidence type="ECO:0000313" key="9">
    <source>
        <dbReference type="Proteomes" id="UP000603708"/>
    </source>
</evidence>
<dbReference type="InterPro" id="IPR001227">
    <property type="entry name" value="Ac_transferase_dom_sf"/>
</dbReference>
<dbReference type="Pfam" id="PF00698">
    <property type="entry name" value="Acyl_transf_1"/>
    <property type="match status" value="1"/>
</dbReference>
<feature type="domain" description="Ketosynthase family 3 (KS3)" evidence="7">
    <location>
        <begin position="4"/>
        <end position="430"/>
    </location>
</feature>
<reference evidence="8" key="1">
    <citation type="journal article" date="2014" name="Int. J. Syst. Evol. Microbiol.">
        <title>Complete genome sequence of Corynebacterium casei LMG S-19264T (=DSM 44701T), isolated from a smear-ripened cheese.</title>
        <authorList>
            <consortium name="US DOE Joint Genome Institute (JGI-PGF)"/>
            <person name="Walter F."/>
            <person name="Albersmeier A."/>
            <person name="Kalinowski J."/>
            <person name="Ruckert C."/>
        </authorList>
    </citation>
    <scope>NUCLEOTIDE SEQUENCE</scope>
    <source>
        <strain evidence="8">JCM 5069</strain>
    </source>
</reference>
<dbReference type="SUPFAM" id="SSF55048">
    <property type="entry name" value="Probable ACP-binding domain of malonyl-CoA ACP transacylase"/>
    <property type="match status" value="1"/>
</dbReference>
<keyword evidence="2" id="KW-0597">Phosphoprotein</keyword>